<dbReference type="STRING" id="1868482.ENSTSYP00000013090"/>
<proteinExistence type="inferred from homology"/>
<evidence type="ECO:0000259" key="22">
    <source>
        <dbReference type="PROSITE" id="PS50011"/>
    </source>
</evidence>
<dbReference type="GO" id="GO:0005524">
    <property type="term" value="F:ATP binding"/>
    <property type="evidence" value="ECO:0007669"/>
    <property type="project" value="UniProtKB-UniRule"/>
</dbReference>
<reference evidence="24" key="1">
    <citation type="submission" date="2025-08" db="UniProtKB">
        <authorList>
            <consortium name="RefSeq"/>
        </authorList>
    </citation>
    <scope>IDENTIFICATION</scope>
</reference>
<comment type="similarity">
    <text evidence="3">Belongs to the protein kinase superfamily. CMGC Ser/Thr protein kinase family. MNB/DYRK subfamily.</text>
</comment>
<evidence type="ECO:0000256" key="1">
    <source>
        <dbReference type="ARBA" id="ARBA00001946"/>
    </source>
</evidence>
<evidence type="ECO:0000313" key="23">
    <source>
        <dbReference type="Proteomes" id="UP000189704"/>
    </source>
</evidence>
<organism evidence="23 24">
    <name type="scientific">Carlito syrichta</name>
    <name type="common">Philippine tarsier</name>
    <name type="synonym">Tarsius syrichta</name>
    <dbReference type="NCBI Taxonomy" id="1868482"/>
    <lineage>
        <taxon>Eukaryota</taxon>
        <taxon>Metazoa</taxon>
        <taxon>Chordata</taxon>
        <taxon>Craniata</taxon>
        <taxon>Vertebrata</taxon>
        <taxon>Euteleostomi</taxon>
        <taxon>Mammalia</taxon>
        <taxon>Eutheria</taxon>
        <taxon>Euarchontoglires</taxon>
        <taxon>Primates</taxon>
        <taxon>Haplorrhini</taxon>
        <taxon>Tarsiiformes</taxon>
        <taxon>Tarsiidae</taxon>
        <taxon>Carlito</taxon>
    </lineage>
</organism>
<gene>
    <name evidence="24" type="primary">DYRK4</name>
</gene>
<dbReference type="GO" id="GO:0004712">
    <property type="term" value="F:protein serine/threonine/tyrosine kinase activity"/>
    <property type="evidence" value="ECO:0007669"/>
    <property type="project" value="UniProtKB-EC"/>
</dbReference>
<evidence type="ECO:0000256" key="17">
    <source>
        <dbReference type="ARBA" id="ARBA00051680"/>
    </source>
</evidence>
<comment type="subcellular location">
    <subcellularLocation>
        <location evidence="2">Cytoplasm</location>
    </subcellularLocation>
</comment>
<evidence type="ECO:0000256" key="5">
    <source>
        <dbReference type="ARBA" id="ARBA00022490"/>
    </source>
</evidence>
<accession>A0A1U7SG96</accession>
<dbReference type="FunFam" id="1.10.510.10:FF:000112">
    <property type="entry name" value="Putative dual specificity tyrosine-phosphorylation-regulated kinase 2"/>
    <property type="match status" value="1"/>
</dbReference>
<feature type="region of interest" description="Disordered" evidence="21">
    <location>
        <begin position="513"/>
        <end position="549"/>
    </location>
</feature>
<comment type="catalytic activity">
    <reaction evidence="16">
        <text>L-threonyl-[protein] + ATP = O-phospho-L-threonyl-[protein] + ADP + H(+)</text>
        <dbReference type="Rhea" id="RHEA:46608"/>
        <dbReference type="Rhea" id="RHEA-COMP:11060"/>
        <dbReference type="Rhea" id="RHEA-COMP:11605"/>
        <dbReference type="ChEBI" id="CHEBI:15378"/>
        <dbReference type="ChEBI" id="CHEBI:30013"/>
        <dbReference type="ChEBI" id="CHEBI:30616"/>
        <dbReference type="ChEBI" id="CHEBI:61977"/>
        <dbReference type="ChEBI" id="CHEBI:456216"/>
        <dbReference type="EC" id="2.7.12.1"/>
    </reaction>
</comment>
<feature type="region of interest" description="Disordered" evidence="21">
    <location>
        <begin position="440"/>
        <end position="478"/>
    </location>
</feature>
<keyword evidence="8" id="KW-0808">Transferase</keyword>
<dbReference type="GO" id="GO:0005634">
    <property type="term" value="C:nucleus"/>
    <property type="evidence" value="ECO:0007669"/>
    <property type="project" value="TreeGrafter"/>
</dbReference>
<keyword evidence="5" id="KW-0963">Cytoplasm</keyword>
<keyword evidence="13" id="KW-0460">Magnesium</keyword>
<dbReference type="InterPro" id="IPR042521">
    <property type="entry name" value="DYRK"/>
</dbReference>
<dbReference type="OrthoDB" id="9332038at2759"/>
<dbReference type="GO" id="GO:0005856">
    <property type="term" value="C:cytoskeleton"/>
    <property type="evidence" value="ECO:0007669"/>
    <property type="project" value="TreeGrafter"/>
</dbReference>
<dbReference type="GO" id="GO:0004713">
    <property type="term" value="F:protein tyrosine kinase activity"/>
    <property type="evidence" value="ECO:0007669"/>
    <property type="project" value="UniProtKB-KW"/>
</dbReference>
<evidence type="ECO:0000256" key="20">
    <source>
        <dbReference type="PROSITE-ProRule" id="PRU10141"/>
    </source>
</evidence>
<dbReference type="FunFam" id="3.30.10.30:FF:000002">
    <property type="entry name" value="Dual specificity tyrosine-phosphorylation-regulated kinase 4"/>
    <property type="match status" value="1"/>
</dbReference>
<keyword evidence="14" id="KW-0829">Tyrosine-protein kinase</keyword>
<keyword evidence="11 24" id="KW-0418">Kinase</keyword>
<evidence type="ECO:0000256" key="10">
    <source>
        <dbReference type="ARBA" id="ARBA00022741"/>
    </source>
</evidence>
<evidence type="ECO:0000256" key="13">
    <source>
        <dbReference type="ARBA" id="ARBA00022842"/>
    </source>
</evidence>
<evidence type="ECO:0000256" key="18">
    <source>
        <dbReference type="ARBA" id="ARBA00056550"/>
    </source>
</evidence>
<keyword evidence="12 20" id="KW-0067">ATP-binding</keyword>
<evidence type="ECO:0000256" key="14">
    <source>
        <dbReference type="ARBA" id="ARBA00023137"/>
    </source>
</evidence>
<evidence type="ECO:0000256" key="15">
    <source>
        <dbReference type="ARBA" id="ARBA00049003"/>
    </source>
</evidence>
<dbReference type="PROSITE" id="PS00108">
    <property type="entry name" value="PROTEIN_KINASE_ST"/>
    <property type="match status" value="1"/>
</dbReference>
<comment type="catalytic activity">
    <reaction evidence="15">
        <text>L-seryl-[protein] + ATP = O-phospho-L-seryl-[protein] + ADP + H(+)</text>
        <dbReference type="Rhea" id="RHEA:17989"/>
        <dbReference type="Rhea" id="RHEA-COMP:9863"/>
        <dbReference type="Rhea" id="RHEA-COMP:11604"/>
        <dbReference type="ChEBI" id="CHEBI:15378"/>
        <dbReference type="ChEBI" id="CHEBI:29999"/>
        <dbReference type="ChEBI" id="CHEBI:30616"/>
        <dbReference type="ChEBI" id="CHEBI:83421"/>
        <dbReference type="ChEBI" id="CHEBI:456216"/>
        <dbReference type="EC" id="2.7.12.1"/>
    </reaction>
</comment>
<comment type="cofactor">
    <cofactor evidence="1">
        <name>Mg(2+)</name>
        <dbReference type="ChEBI" id="CHEBI:18420"/>
    </cofactor>
</comment>
<comment type="catalytic activity">
    <reaction evidence="17">
        <text>L-tyrosyl-[protein] + ATP = O-phospho-L-tyrosyl-[protein] + ADP + H(+)</text>
        <dbReference type="Rhea" id="RHEA:10596"/>
        <dbReference type="Rhea" id="RHEA-COMP:10136"/>
        <dbReference type="Rhea" id="RHEA-COMP:20101"/>
        <dbReference type="ChEBI" id="CHEBI:15378"/>
        <dbReference type="ChEBI" id="CHEBI:30616"/>
        <dbReference type="ChEBI" id="CHEBI:46858"/>
        <dbReference type="ChEBI" id="CHEBI:61978"/>
        <dbReference type="ChEBI" id="CHEBI:456216"/>
        <dbReference type="EC" id="2.7.12.1"/>
    </reaction>
</comment>
<dbReference type="GeneID" id="103250108"/>
<evidence type="ECO:0000256" key="7">
    <source>
        <dbReference type="ARBA" id="ARBA00022553"/>
    </source>
</evidence>
<evidence type="ECO:0000313" key="24">
    <source>
        <dbReference type="RefSeq" id="XP_008046889.1"/>
    </source>
</evidence>
<dbReference type="KEGG" id="csyr:103250108"/>
<dbReference type="Gene3D" id="3.30.10.30">
    <property type="entry name" value="DYRK"/>
    <property type="match status" value="1"/>
</dbReference>
<evidence type="ECO:0000256" key="16">
    <source>
        <dbReference type="ARBA" id="ARBA00049308"/>
    </source>
</evidence>
<dbReference type="EC" id="2.7.12.1" evidence="4"/>
<sequence length="549" mass="63187">MVNFPHISNRILLSSLLQTSFPGQENRVQNKISASELKALEIPFHSSIKTQDLNTEEKSPRKHKVPLTAAEALKLFKNQLSPYEQSEILGYRELWFLGLKAEKLNVVPEKFSLTSFDDEHGSYMKVLHDHIAYRYEVLEMIGKGSFGQVAKCLDHKNNELVALKIIRNKKRFHHQALVELKILEALRKKDKDNTYNVVHMKDFFYFRNHLCITFELLGINLYELMKNNRFQGFSLSIIRRFTLSVLQCLQMLYIEKIIHCDLKPENIVLYKKGQVSVKVIDFGSSCYEHQKVYTYIQSRFYRSPEVILGHPYSMAIDMWSLGCIMAELYTGNPLFPGENEVEQLACIMEVLGLPPVHFIQMASRRQTFFDSKGFPKNITNNRGKKRYPDSKDLTMVLKTYDASFLDFLRRCLVWEPSLRMTPEQALKHAWIHESRNLKPRPRAQTLRNSSFCFPSESRKDKVQGYHHSSKKDDVTRETANKIKDGPKKRVQNLGQQDSLQHSADTAQLPQLAEAPGKSEAVVGAEVSMTSTGQSKNASLKNTNILPPVL</sequence>
<evidence type="ECO:0000256" key="4">
    <source>
        <dbReference type="ARBA" id="ARBA00013203"/>
    </source>
</evidence>
<dbReference type="InterPro" id="IPR000719">
    <property type="entry name" value="Prot_kinase_dom"/>
</dbReference>
<feature type="binding site" evidence="20">
    <location>
        <position position="164"/>
    </location>
    <ligand>
        <name>ATP</name>
        <dbReference type="ChEBI" id="CHEBI:30616"/>
    </ligand>
</feature>
<dbReference type="SMART" id="SM00220">
    <property type="entry name" value="S_TKc"/>
    <property type="match status" value="1"/>
</dbReference>
<dbReference type="FunFam" id="3.30.200.20:FF:000127">
    <property type="entry name" value="Putative dual specificity tyrosine-phosphorylation-regulated kinase 2"/>
    <property type="match status" value="1"/>
</dbReference>
<evidence type="ECO:0000256" key="6">
    <source>
        <dbReference type="ARBA" id="ARBA00022527"/>
    </source>
</evidence>
<dbReference type="PROSITE" id="PS00107">
    <property type="entry name" value="PROTEIN_KINASE_ATP"/>
    <property type="match status" value="1"/>
</dbReference>
<evidence type="ECO:0000256" key="8">
    <source>
        <dbReference type="ARBA" id="ARBA00022679"/>
    </source>
</evidence>
<dbReference type="GO" id="GO:0005737">
    <property type="term" value="C:cytoplasm"/>
    <property type="evidence" value="ECO:0007669"/>
    <property type="project" value="UniProtKB-SubCell"/>
</dbReference>
<feature type="compositionally biased region" description="Polar residues" evidence="21">
    <location>
        <begin position="527"/>
        <end position="549"/>
    </location>
</feature>
<dbReference type="InterPro" id="IPR050494">
    <property type="entry name" value="Ser_Thr_dual-spec_kinase"/>
</dbReference>
<keyword evidence="6" id="KW-0723">Serine/threonine-protein kinase</keyword>
<dbReference type="AlphaFoldDB" id="A0A1U7SG96"/>
<dbReference type="InterPro" id="IPR008271">
    <property type="entry name" value="Ser/Thr_kinase_AS"/>
</dbReference>
<dbReference type="InterPro" id="IPR017441">
    <property type="entry name" value="Protein_kinase_ATP_BS"/>
</dbReference>
<evidence type="ECO:0000256" key="11">
    <source>
        <dbReference type="ARBA" id="ARBA00022777"/>
    </source>
</evidence>
<keyword evidence="9" id="KW-0479">Metal-binding</keyword>
<dbReference type="Gene3D" id="1.10.510.10">
    <property type="entry name" value="Transferase(Phosphotransferase) domain 1"/>
    <property type="match status" value="1"/>
</dbReference>
<dbReference type="CTD" id="8798"/>
<evidence type="ECO:0000256" key="21">
    <source>
        <dbReference type="SAM" id="MobiDB-lite"/>
    </source>
</evidence>
<dbReference type="PROSITE" id="PS50011">
    <property type="entry name" value="PROTEIN_KINASE_DOM"/>
    <property type="match status" value="1"/>
</dbReference>
<evidence type="ECO:0000256" key="9">
    <source>
        <dbReference type="ARBA" id="ARBA00022723"/>
    </source>
</evidence>
<dbReference type="PANTHER" id="PTHR24058:SF22">
    <property type="entry name" value="DUAL SPECIFICITY TYROSINE-PHOSPHORYLATION-REGULATED KINASE 4"/>
    <property type="match status" value="1"/>
</dbReference>
<dbReference type="SUPFAM" id="SSF56112">
    <property type="entry name" value="Protein kinase-like (PK-like)"/>
    <property type="match status" value="1"/>
</dbReference>
<name>A0A1U7SG96_CARSF</name>
<keyword evidence="7" id="KW-0597">Phosphoprotein</keyword>
<dbReference type="InterPro" id="IPR011009">
    <property type="entry name" value="Kinase-like_dom_sf"/>
</dbReference>
<dbReference type="Proteomes" id="UP000189704">
    <property type="component" value="Unplaced"/>
</dbReference>
<comment type="function">
    <text evidence="18">Possible non-essential role in spermiogenesis.</text>
</comment>
<dbReference type="GO" id="GO:0004674">
    <property type="term" value="F:protein serine/threonine kinase activity"/>
    <property type="evidence" value="ECO:0007669"/>
    <property type="project" value="UniProtKB-KW"/>
</dbReference>
<keyword evidence="10 20" id="KW-0547">Nucleotide-binding</keyword>
<keyword evidence="23" id="KW-1185">Reference proteome</keyword>
<evidence type="ECO:0000256" key="3">
    <source>
        <dbReference type="ARBA" id="ARBA00008867"/>
    </source>
</evidence>
<dbReference type="RefSeq" id="XP_008046889.1">
    <property type="nucleotide sequence ID" value="XM_008048698.1"/>
</dbReference>
<evidence type="ECO:0000256" key="12">
    <source>
        <dbReference type="ARBA" id="ARBA00022840"/>
    </source>
</evidence>
<evidence type="ECO:0000256" key="2">
    <source>
        <dbReference type="ARBA" id="ARBA00004496"/>
    </source>
</evidence>
<dbReference type="CDD" id="cd14225">
    <property type="entry name" value="PKc_DYRK4"/>
    <property type="match status" value="1"/>
</dbReference>
<protein>
    <recommendedName>
        <fullName evidence="19">Dual specificity tyrosine-phosphorylation-regulated kinase 4</fullName>
        <ecNumber evidence="4">2.7.12.1</ecNumber>
    </recommendedName>
</protein>
<dbReference type="PANTHER" id="PTHR24058">
    <property type="entry name" value="DUAL SPECIFICITY PROTEIN KINASE"/>
    <property type="match status" value="1"/>
</dbReference>
<dbReference type="Pfam" id="PF00069">
    <property type="entry name" value="Pkinase"/>
    <property type="match status" value="1"/>
</dbReference>
<dbReference type="Gene3D" id="3.30.200.20">
    <property type="entry name" value="Phosphorylase Kinase, domain 1"/>
    <property type="match status" value="1"/>
</dbReference>
<dbReference type="GO" id="GO:0046872">
    <property type="term" value="F:metal ion binding"/>
    <property type="evidence" value="ECO:0007669"/>
    <property type="project" value="UniProtKB-KW"/>
</dbReference>
<feature type="domain" description="Protein kinase" evidence="22">
    <location>
        <begin position="135"/>
        <end position="431"/>
    </location>
</feature>
<evidence type="ECO:0000256" key="19">
    <source>
        <dbReference type="ARBA" id="ARBA00069143"/>
    </source>
</evidence>